<keyword evidence="7" id="KW-0547">Nucleotide-binding</keyword>
<evidence type="ECO:0000256" key="1">
    <source>
        <dbReference type="ARBA" id="ARBA00005150"/>
    </source>
</evidence>
<evidence type="ECO:0000313" key="14">
    <source>
        <dbReference type="Proteomes" id="UP000823941"/>
    </source>
</evidence>
<evidence type="ECO:0000256" key="4">
    <source>
        <dbReference type="ARBA" id="ARBA00022563"/>
    </source>
</evidence>
<dbReference type="PROSITE" id="PS01012">
    <property type="entry name" value="FOLYLPOLYGLU_SYNT_2"/>
    <property type="match status" value="1"/>
</dbReference>
<evidence type="ECO:0000256" key="7">
    <source>
        <dbReference type="ARBA" id="ARBA00022741"/>
    </source>
</evidence>
<keyword evidence="9" id="KW-0460">Magnesium</keyword>
<comment type="caution">
    <text evidence="13">The sequence shown here is derived from an EMBL/GenBank/DDBJ whole genome shotgun (WGS) entry which is preliminary data.</text>
</comment>
<comment type="catalytic activity">
    <reaction evidence="12">
        <text>(6S)-5,6,7,8-tetrahydrofolyl-(gamma-L-Glu)(n) + L-glutamate + ATP = (6S)-5,6,7,8-tetrahydrofolyl-(gamma-L-Glu)(n+1) + ADP + phosphate + H(+)</text>
        <dbReference type="Rhea" id="RHEA:10580"/>
        <dbReference type="Rhea" id="RHEA-COMP:14738"/>
        <dbReference type="Rhea" id="RHEA-COMP:14740"/>
        <dbReference type="ChEBI" id="CHEBI:15378"/>
        <dbReference type="ChEBI" id="CHEBI:29985"/>
        <dbReference type="ChEBI" id="CHEBI:30616"/>
        <dbReference type="ChEBI" id="CHEBI:43474"/>
        <dbReference type="ChEBI" id="CHEBI:141005"/>
        <dbReference type="ChEBI" id="CHEBI:456216"/>
        <dbReference type="EC" id="6.3.2.17"/>
    </reaction>
</comment>
<evidence type="ECO:0000256" key="5">
    <source>
        <dbReference type="ARBA" id="ARBA00022598"/>
    </source>
</evidence>
<dbReference type="Gene3D" id="3.40.1190.10">
    <property type="entry name" value="Mur-like, catalytic domain"/>
    <property type="match status" value="1"/>
</dbReference>
<dbReference type="InterPro" id="IPR036565">
    <property type="entry name" value="Mur-like_cat_sf"/>
</dbReference>
<evidence type="ECO:0000256" key="3">
    <source>
        <dbReference type="ARBA" id="ARBA00013025"/>
    </source>
</evidence>
<evidence type="ECO:0000256" key="10">
    <source>
        <dbReference type="ARBA" id="ARBA00030592"/>
    </source>
</evidence>
<evidence type="ECO:0000256" key="2">
    <source>
        <dbReference type="ARBA" id="ARBA00008276"/>
    </source>
</evidence>
<keyword evidence="8" id="KW-0067">ATP-binding</keyword>
<name>A0ABQ7QF62_PLUXY</name>
<protein>
    <recommendedName>
        <fullName evidence="3">tetrahydrofolate synthase</fullName>
        <ecNumber evidence="3">6.3.2.17</ecNumber>
    </recommendedName>
    <alternativeName>
        <fullName evidence="11">Folylpoly-gamma-glutamate synthetase</fullName>
    </alternativeName>
    <alternativeName>
        <fullName evidence="10">Tetrahydrofolylpolyglutamate synthase</fullName>
    </alternativeName>
</protein>
<comment type="similarity">
    <text evidence="2">Belongs to the folylpolyglutamate synthase family.</text>
</comment>
<evidence type="ECO:0000256" key="11">
    <source>
        <dbReference type="ARBA" id="ARBA00030876"/>
    </source>
</evidence>
<dbReference type="Proteomes" id="UP000823941">
    <property type="component" value="Chromosome 15"/>
</dbReference>
<evidence type="ECO:0000256" key="8">
    <source>
        <dbReference type="ARBA" id="ARBA00022840"/>
    </source>
</evidence>
<reference evidence="13 14" key="1">
    <citation type="submission" date="2021-06" db="EMBL/GenBank/DDBJ databases">
        <title>A haploid diamondback moth (Plutella xylostella L.) genome assembly resolves 31 chromosomes and identifies a diamide resistance mutation.</title>
        <authorList>
            <person name="Ward C.M."/>
            <person name="Perry K.D."/>
            <person name="Baker G."/>
            <person name="Powis K."/>
            <person name="Heckel D.G."/>
            <person name="Baxter S.W."/>
        </authorList>
    </citation>
    <scope>NUCLEOTIDE SEQUENCE [LARGE SCALE GENOMIC DNA]</scope>
    <source>
        <strain evidence="13 14">LV</strain>
        <tissue evidence="13">Single pupa</tissue>
    </source>
</reference>
<keyword evidence="5" id="KW-0436">Ligase</keyword>
<evidence type="ECO:0000256" key="9">
    <source>
        <dbReference type="ARBA" id="ARBA00022842"/>
    </source>
</evidence>
<keyword evidence="14" id="KW-1185">Reference proteome</keyword>
<comment type="pathway">
    <text evidence="1">Cofactor biosynthesis; tetrahydrofolylpolyglutamate biosynthesis.</text>
</comment>
<keyword evidence="4" id="KW-0554">One-carbon metabolism</keyword>
<dbReference type="PANTHER" id="PTHR11136">
    <property type="entry name" value="FOLYLPOLYGLUTAMATE SYNTHASE-RELATED"/>
    <property type="match status" value="1"/>
</dbReference>
<dbReference type="SUPFAM" id="SSF53244">
    <property type="entry name" value="MurD-like peptide ligases, peptide-binding domain"/>
    <property type="match status" value="1"/>
</dbReference>
<dbReference type="EMBL" id="JAHIBW010000015">
    <property type="protein sequence ID" value="KAG7303856.1"/>
    <property type="molecule type" value="Genomic_DNA"/>
</dbReference>
<evidence type="ECO:0000256" key="12">
    <source>
        <dbReference type="ARBA" id="ARBA00047493"/>
    </source>
</evidence>
<dbReference type="InterPro" id="IPR001645">
    <property type="entry name" value="Folylpolyglutamate_synth"/>
</dbReference>
<dbReference type="PROSITE" id="PS01011">
    <property type="entry name" value="FOLYLPOLYGLU_SYNT_1"/>
    <property type="match status" value="1"/>
</dbReference>
<dbReference type="InterPro" id="IPR036615">
    <property type="entry name" value="Mur_ligase_C_dom_sf"/>
</dbReference>
<evidence type="ECO:0000256" key="6">
    <source>
        <dbReference type="ARBA" id="ARBA00022723"/>
    </source>
</evidence>
<sequence length="387" mass="43120">MTSIGRICRSVVNSKLCSRMSSTLSYENAVQKLNSLQSNKESIAQILKDISLGQREEKCTNLKDMESYLSRVGVPLSRLDELSVIHIAGTKGKGSTSAMCESILRHHGYSTGFFSSPHLVSVCERIRLNGEVISKDKFADYFHGLYELLETSKRHEGDMPKYFSFLTVMAYNIFLQEKVDVAIVEVGIGGVVDYTNVLRKVPVVGVTSLGLDHTSILGGTIEQIARAKSGVMKRGCAAYTVEQPIGAMGVLVDAARAVECPLHVVPDYKEYHFPKTMKKELQVDINAYYTNASLAIQLAHAWMRIKGRPALTNGNAYKSEGIRDGLSAEPLIRQIPEATVEGLQQCRWPGRYQVERTDYAQFYLDGAHTKESVEICAEWFQRHADRL</sequence>
<dbReference type="NCBIfam" id="TIGR01499">
    <property type="entry name" value="folC"/>
    <property type="match status" value="1"/>
</dbReference>
<evidence type="ECO:0000313" key="13">
    <source>
        <dbReference type="EMBL" id="KAG7303856.1"/>
    </source>
</evidence>
<proteinExistence type="inferred from homology"/>
<accession>A0ABQ7QF62</accession>
<dbReference type="InterPro" id="IPR018109">
    <property type="entry name" value="Folylpolyglutamate_synth_CS"/>
</dbReference>
<organism evidence="13 14">
    <name type="scientific">Plutella xylostella</name>
    <name type="common">Diamondback moth</name>
    <name type="synonym">Plutella maculipennis</name>
    <dbReference type="NCBI Taxonomy" id="51655"/>
    <lineage>
        <taxon>Eukaryota</taxon>
        <taxon>Metazoa</taxon>
        <taxon>Ecdysozoa</taxon>
        <taxon>Arthropoda</taxon>
        <taxon>Hexapoda</taxon>
        <taxon>Insecta</taxon>
        <taxon>Pterygota</taxon>
        <taxon>Neoptera</taxon>
        <taxon>Endopterygota</taxon>
        <taxon>Lepidoptera</taxon>
        <taxon>Glossata</taxon>
        <taxon>Ditrysia</taxon>
        <taxon>Yponomeutoidea</taxon>
        <taxon>Plutellidae</taxon>
        <taxon>Plutella</taxon>
    </lineage>
</organism>
<dbReference type="PANTHER" id="PTHR11136:SF5">
    <property type="entry name" value="FOLYLPOLYGLUTAMATE SYNTHASE, MITOCHONDRIAL"/>
    <property type="match status" value="1"/>
</dbReference>
<dbReference type="SUPFAM" id="SSF53623">
    <property type="entry name" value="MurD-like peptide ligases, catalytic domain"/>
    <property type="match status" value="1"/>
</dbReference>
<keyword evidence="6" id="KW-0479">Metal-binding</keyword>
<dbReference type="EC" id="6.3.2.17" evidence="3"/>
<gene>
    <name evidence="13" type="ORF">JYU34_010758</name>
</gene>